<dbReference type="AlphaFoldDB" id="A0AAN1W0R3"/>
<feature type="domain" description="CBS" evidence="8">
    <location>
        <begin position="140"/>
        <end position="198"/>
    </location>
</feature>
<dbReference type="PROSITE" id="PS50887">
    <property type="entry name" value="GGDEF"/>
    <property type="match status" value="1"/>
</dbReference>
<dbReference type="SUPFAM" id="SSF55785">
    <property type="entry name" value="PYP-like sensor domain (PAS domain)"/>
    <property type="match status" value="3"/>
</dbReference>
<evidence type="ECO:0000256" key="3">
    <source>
        <dbReference type="SAM" id="Coils"/>
    </source>
</evidence>
<dbReference type="Pfam" id="PF08448">
    <property type="entry name" value="PAS_4"/>
    <property type="match status" value="1"/>
</dbReference>
<dbReference type="SUPFAM" id="SSF54631">
    <property type="entry name" value="CBS-domain pair"/>
    <property type="match status" value="2"/>
</dbReference>
<dbReference type="KEGG" id="fku:FGKAn22_15840"/>
<dbReference type="InterPro" id="IPR035919">
    <property type="entry name" value="EAL_sf"/>
</dbReference>
<dbReference type="SMART" id="SM00091">
    <property type="entry name" value="PAS"/>
    <property type="match status" value="3"/>
</dbReference>
<dbReference type="NCBIfam" id="TIGR00229">
    <property type="entry name" value="sensory_box"/>
    <property type="match status" value="3"/>
</dbReference>
<dbReference type="EMBL" id="AP019536">
    <property type="protein sequence ID" value="BBI99891.1"/>
    <property type="molecule type" value="Genomic_DNA"/>
</dbReference>
<keyword evidence="2" id="KW-0129">CBS domain</keyword>
<dbReference type="PANTHER" id="PTHR44757">
    <property type="entry name" value="DIGUANYLATE CYCLASE DGCP"/>
    <property type="match status" value="1"/>
</dbReference>
<reference evidence="9 10" key="1">
    <citation type="submission" date="2019-03" db="EMBL/GenBank/DDBJ databases">
        <title>Complete genome sequence of Ferrigenium kumadai strain An22, a microaerophilic iron-oxidizing bacterium isolated from a paddy field soil.</title>
        <authorList>
            <person name="Watanabe T."/>
            <person name="Asakawa S."/>
        </authorList>
    </citation>
    <scope>NUCLEOTIDE SEQUENCE [LARGE SCALE GENOMIC DNA]</scope>
    <source>
        <strain evidence="9 10">An22</strain>
    </source>
</reference>
<dbReference type="InterPro" id="IPR000014">
    <property type="entry name" value="PAS"/>
</dbReference>
<dbReference type="Pfam" id="PF00571">
    <property type="entry name" value="CBS"/>
    <property type="match status" value="4"/>
</dbReference>
<feature type="domain" description="CBS" evidence="8">
    <location>
        <begin position="204"/>
        <end position="260"/>
    </location>
</feature>
<feature type="domain" description="EAL" evidence="6">
    <location>
        <begin position="835"/>
        <end position="1089"/>
    </location>
</feature>
<evidence type="ECO:0000313" key="10">
    <source>
        <dbReference type="Proteomes" id="UP001319121"/>
    </source>
</evidence>
<feature type="domain" description="PAS" evidence="4">
    <location>
        <begin position="542"/>
        <end position="581"/>
    </location>
</feature>
<dbReference type="Gene3D" id="3.30.70.270">
    <property type="match status" value="1"/>
</dbReference>
<evidence type="ECO:0000259" key="4">
    <source>
        <dbReference type="PROSITE" id="PS50112"/>
    </source>
</evidence>
<dbReference type="NCBIfam" id="TIGR00254">
    <property type="entry name" value="GGDEF"/>
    <property type="match status" value="1"/>
</dbReference>
<feature type="domain" description="PAC" evidence="5">
    <location>
        <begin position="608"/>
        <end position="660"/>
    </location>
</feature>
<dbReference type="InterPro" id="IPR029787">
    <property type="entry name" value="Nucleotide_cyclase"/>
</dbReference>
<dbReference type="PROSITE" id="PS50112">
    <property type="entry name" value="PAS"/>
    <property type="match status" value="2"/>
</dbReference>
<dbReference type="Pfam" id="PF13426">
    <property type="entry name" value="PAS_9"/>
    <property type="match status" value="2"/>
</dbReference>
<dbReference type="PROSITE" id="PS50113">
    <property type="entry name" value="PAC"/>
    <property type="match status" value="3"/>
</dbReference>
<dbReference type="InterPro" id="IPR035965">
    <property type="entry name" value="PAS-like_dom_sf"/>
</dbReference>
<evidence type="ECO:0000313" key="9">
    <source>
        <dbReference type="EMBL" id="BBI99891.1"/>
    </source>
</evidence>
<dbReference type="SUPFAM" id="SSF55073">
    <property type="entry name" value="Nucleotide cyclase"/>
    <property type="match status" value="1"/>
</dbReference>
<evidence type="ECO:0000259" key="6">
    <source>
        <dbReference type="PROSITE" id="PS50883"/>
    </source>
</evidence>
<dbReference type="Gene3D" id="3.10.580.10">
    <property type="entry name" value="CBS-domain"/>
    <property type="match status" value="2"/>
</dbReference>
<dbReference type="PROSITE" id="PS50883">
    <property type="entry name" value="EAL"/>
    <property type="match status" value="1"/>
</dbReference>
<dbReference type="InterPro" id="IPR001610">
    <property type="entry name" value="PAC"/>
</dbReference>
<dbReference type="PANTHER" id="PTHR44757:SF2">
    <property type="entry name" value="BIOFILM ARCHITECTURE MAINTENANCE PROTEIN MBAA"/>
    <property type="match status" value="1"/>
</dbReference>
<dbReference type="FunFam" id="3.20.20.450:FF:000001">
    <property type="entry name" value="Cyclic di-GMP phosphodiesterase yahA"/>
    <property type="match status" value="1"/>
</dbReference>
<feature type="domain" description="GGDEF" evidence="7">
    <location>
        <begin position="692"/>
        <end position="826"/>
    </location>
</feature>
<dbReference type="InterPro" id="IPR000644">
    <property type="entry name" value="CBS_dom"/>
</dbReference>
<dbReference type="CDD" id="cd01948">
    <property type="entry name" value="EAL"/>
    <property type="match status" value="1"/>
</dbReference>
<gene>
    <name evidence="9" type="ORF">FGKAn22_15840</name>
</gene>
<name>A0AAN1W0R3_9PROT</name>
<dbReference type="GO" id="GO:0071111">
    <property type="term" value="F:cyclic-guanylate-specific phosphodiesterase activity"/>
    <property type="evidence" value="ECO:0007669"/>
    <property type="project" value="UniProtKB-EC"/>
</dbReference>
<keyword evidence="10" id="KW-1185">Reference proteome</keyword>
<dbReference type="CDD" id="cd02205">
    <property type="entry name" value="CBS_pair_SF"/>
    <property type="match status" value="1"/>
</dbReference>
<protein>
    <recommendedName>
        <fullName evidence="11">Diguanylate cyclase</fullName>
    </recommendedName>
</protein>
<feature type="domain" description="PAC" evidence="5">
    <location>
        <begin position="481"/>
        <end position="538"/>
    </location>
</feature>
<accession>A0AAN1W0R3</accession>
<dbReference type="GO" id="GO:0071732">
    <property type="term" value="P:cellular response to nitric oxide"/>
    <property type="evidence" value="ECO:0007669"/>
    <property type="project" value="UniProtKB-ARBA"/>
</dbReference>
<dbReference type="SMART" id="SM00052">
    <property type="entry name" value="EAL"/>
    <property type="match status" value="1"/>
</dbReference>
<dbReference type="InterPro" id="IPR000700">
    <property type="entry name" value="PAS-assoc_C"/>
</dbReference>
<dbReference type="InterPro" id="IPR046342">
    <property type="entry name" value="CBS_dom_sf"/>
</dbReference>
<evidence type="ECO:0000259" key="8">
    <source>
        <dbReference type="PROSITE" id="PS51371"/>
    </source>
</evidence>
<dbReference type="Pfam" id="PF00563">
    <property type="entry name" value="EAL"/>
    <property type="match status" value="1"/>
</dbReference>
<dbReference type="SMART" id="SM00267">
    <property type="entry name" value="GGDEF"/>
    <property type="match status" value="1"/>
</dbReference>
<comment type="catalytic activity">
    <reaction evidence="1">
        <text>3',3'-c-di-GMP + H2O = 5'-phosphoguanylyl(3'-&gt;5')guanosine + H(+)</text>
        <dbReference type="Rhea" id="RHEA:24902"/>
        <dbReference type="ChEBI" id="CHEBI:15377"/>
        <dbReference type="ChEBI" id="CHEBI:15378"/>
        <dbReference type="ChEBI" id="CHEBI:58754"/>
        <dbReference type="ChEBI" id="CHEBI:58805"/>
        <dbReference type="EC" id="3.1.4.52"/>
    </reaction>
    <physiologicalReaction direction="left-to-right" evidence="1">
        <dbReference type="Rhea" id="RHEA:24903"/>
    </physiologicalReaction>
</comment>
<evidence type="ECO:0000256" key="2">
    <source>
        <dbReference type="PROSITE-ProRule" id="PRU00703"/>
    </source>
</evidence>
<dbReference type="Gene3D" id="3.30.450.20">
    <property type="entry name" value="PAS domain"/>
    <property type="match status" value="3"/>
</dbReference>
<dbReference type="Proteomes" id="UP001319121">
    <property type="component" value="Chromosome"/>
</dbReference>
<sequence>MQNLTLHSIIAPSVFTVSPDAPLADVLASMESMRVSCIVAVDEARIPLGIFTEQDAIRLMAERKPVESSCMADVMSSSPLTAPLDTDFREGYRLISEKGFRHLVVVDDEGRLAGVVSEADFMHHMGMEYLVELKTVGSTMTRSVSTLAESATLADAVELMARNKISCVVVANDGKPVGILTERDTVALARTVSDPAQVHITRVMQSPVQTIEAGLPVQQAMKQMKHASIRRLVVVEGEILAGIITRHDIVKTMQGRYIEFLHETLERQHKELVKVKAQIEQSRQQLVYHSLMEQISDAIYLLDAETGKILNANDQACRNLGYTRNELLKLSVFDISTAAHSPDAWRDIVEALRRKPQIIESQHRRYDGSLFPVEINGRLIEEGDRPYLVAVARDLTDIRQAEKAIQETHDSLNALVEAIPDAIFFKDGEGRWLITNEPAKQLFRLHEIDWQGKTEMELAELHPAFRPAHEACLVDDETAWQAGKLTLFSETVHEENGKTRHFEVRKVPVFDAENRRKGLVIIGRDITERMEAEEQLLEAAAVMQSTHEGVVITDTTPAILAVNSAYSAITGYGPDEVIGRNPNIIGSGRADKLFHEAMWKSLLKDGYWQGEVWNRRKSGEIYPQLLTISTVYDEKSEPIRYVGVFADITQLKENQAQLEFMAHHDPLTQLPNRALVESRLEQEVEQAHRHGHQAGVLFIDLDRFKQVNDSFGHLIGDELLCAVAQRLGARLRQGDTLGRLGGDEFILLISPLRDPQDAAVVARDFIAALNEPFNLSDGSEVFIGGSIGISLFPQDGETVSELMKNADAAMYLAKESGRNQFSFYTKALNADARAKLAMENELRRTLLKHELTLHYQPKVDLRSGHICGAEALARWRLANGSMVSPAEFIPLAEKSSLILNLGAWVIDEACMQVRTWLDAGLKDICVALNISARQFRSSDLDKQLEQALEKHGIEAHHLELELTESMLMHEPEQAVATMHKLKQIGVKISLDDFGTGYSSLAYLSRFPIDTLKIDQSFVRGVVTDPDSAEISSAIIGLAHRMKLRVVAEGVETEDQLAYMRTNGCDELQGFYFSKPLPADDFAELLRSGKSLAQ</sequence>
<dbReference type="InterPro" id="IPR000160">
    <property type="entry name" value="GGDEF_dom"/>
</dbReference>
<dbReference type="Pfam" id="PF00990">
    <property type="entry name" value="GGDEF"/>
    <property type="match status" value="1"/>
</dbReference>
<dbReference type="SUPFAM" id="SSF141868">
    <property type="entry name" value="EAL domain-like"/>
    <property type="match status" value="1"/>
</dbReference>
<dbReference type="RefSeq" id="WP_212785154.1">
    <property type="nucleotide sequence ID" value="NZ_AP019536.1"/>
</dbReference>
<organism evidence="9 10">
    <name type="scientific">Ferrigenium kumadai</name>
    <dbReference type="NCBI Taxonomy" id="1682490"/>
    <lineage>
        <taxon>Bacteria</taxon>
        <taxon>Pseudomonadati</taxon>
        <taxon>Pseudomonadota</taxon>
        <taxon>Betaproteobacteria</taxon>
        <taxon>Nitrosomonadales</taxon>
        <taxon>Gallionellaceae</taxon>
        <taxon>Ferrigenium</taxon>
    </lineage>
</organism>
<evidence type="ECO:0000256" key="1">
    <source>
        <dbReference type="ARBA" id="ARBA00051114"/>
    </source>
</evidence>
<dbReference type="FunFam" id="3.30.70.270:FF:000001">
    <property type="entry name" value="Diguanylate cyclase domain protein"/>
    <property type="match status" value="1"/>
</dbReference>
<feature type="domain" description="CBS" evidence="8">
    <location>
        <begin position="10"/>
        <end position="66"/>
    </location>
</feature>
<evidence type="ECO:0000259" key="7">
    <source>
        <dbReference type="PROSITE" id="PS50887"/>
    </source>
</evidence>
<evidence type="ECO:0000259" key="5">
    <source>
        <dbReference type="PROSITE" id="PS50113"/>
    </source>
</evidence>
<proteinExistence type="predicted"/>
<dbReference type="InterPro" id="IPR052155">
    <property type="entry name" value="Biofilm_reg_signaling"/>
</dbReference>
<dbReference type="CDD" id="cd01949">
    <property type="entry name" value="GGDEF"/>
    <property type="match status" value="1"/>
</dbReference>
<keyword evidence="3" id="KW-0175">Coiled coil</keyword>
<feature type="domain" description="CBS" evidence="8">
    <location>
        <begin position="75"/>
        <end position="133"/>
    </location>
</feature>
<feature type="coiled-coil region" evidence="3">
    <location>
        <begin position="258"/>
        <end position="285"/>
    </location>
</feature>
<dbReference type="CDD" id="cd00130">
    <property type="entry name" value="PAS"/>
    <property type="match status" value="3"/>
</dbReference>
<feature type="domain" description="PAC" evidence="5">
    <location>
        <begin position="357"/>
        <end position="407"/>
    </location>
</feature>
<dbReference type="SMART" id="SM00086">
    <property type="entry name" value="PAC"/>
    <property type="match status" value="3"/>
</dbReference>
<dbReference type="PROSITE" id="PS51371">
    <property type="entry name" value="CBS"/>
    <property type="match status" value="4"/>
</dbReference>
<dbReference type="Gene3D" id="3.20.20.450">
    <property type="entry name" value="EAL domain"/>
    <property type="match status" value="1"/>
</dbReference>
<feature type="domain" description="PAS" evidence="4">
    <location>
        <begin position="284"/>
        <end position="328"/>
    </location>
</feature>
<dbReference type="SMART" id="SM00116">
    <property type="entry name" value="CBS"/>
    <property type="match status" value="4"/>
</dbReference>
<dbReference type="InterPro" id="IPR043128">
    <property type="entry name" value="Rev_trsase/Diguanyl_cyclase"/>
</dbReference>
<dbReference type="InterPro" id="IPR001633">
    <property type="entry name" value="EAL_dom"/>
</dbReference>
<dbReference type="InterPro" id="IPR013656">
    <property type="entry name" value="PAS_4"/>
</dbReference>
<evidence type="ECO:0008006" key="11">
    <source>
        <dbReference type="Google" id="ProtNLM"/>
    </source>
</evidence>